<dbReference type="InterPro" id="IPR008254">
    <property type="entry name" value="Flavodoxin/NO_synth"/>
</dbReference>
<dbReference type="AlphaFoldDB" id="A0A917XVA0"/>
<accession>A0A917XVA0</accession>
<organism evidence="9 10">
    <name type="scientific">Oceanobacillus indicireducens</name>
    <dbReference type="NCBI Taxonomy" id="1004261"/>
    <lineage>
        <taxon>Bacteria</taxon>
        <taxon>Bacillati</taxon>
        <taxon>Bacillota</taxon>
        <taxon>Bacilli</taxon>
        <taxon>Bacillales</taxon>
        <taxon>Bacillaceae</taxon>
        <taxon>Oceanobacillus</taxon>
    </lineage>
</organism>
<proteinExistence type="inferred from homology"/>
<evidence type="ECO:0000259" key="8">
    <source>
        <dbReference type="PROSITE" id="PS50902"/>
    </source>
</evidence>
<dbReference type="PANTHER" id="PTHR42809">
    <property type="entry name" value="FLAVODOXIN 2"/>
    <property type="match status" value="1"/>
</dbReference>
<keyword evidence="6" id="KW-0288">FMN</keyword>
<comment type="similarity">
    <text evidence="3">Belongs to the flavodoxin family.</text>
</comment>
<evidence type="ECO:0000256" key="3">
    <source>
        <dbReference type="ARBA" id="ARBA00005267"/>
    </source>
</evidence>
<comment type="function">
    <text evidence="2">Low-potential electron donor to a number of redox enzymes.</text>
</comment>
<dbReference type="GO" id="GO:0010181">
    <property type="term" value="F:FMN binding"/>
    <property type="evidence" value="ECO:0007669"/>
    <property type="project" value="InterPro"/>
</dbReference>
<protein>
    <submittedName>
        <fullName evidence="9">Flavodoxin</fullName>
    </submittedName>
</protein>
<evidence type="ECO:0000256" key="1">
    <source>
        <dbReference type="ARBA" id="ARBA00001917"/>
    </source>
</evidence>
<dbReference type="SUPFAM" id="SSF52218">
    <property type="entry name" value="Flavoproteins"/>
    <property type="match status" value="1"/>
</dbReference>
<reference evidence="9" key="2">
    <citation type="submission" date="2020-09" db="EMBL/GenBank/DDBJ databases">
        <authorList>
            <person name="Sun Q."/>
            <person name="Ohkuma M."/>
        </authorList>
    </citation>
    <scope>NUCLEOTIDE SEQUENCE</scope>
    <source>
        <strain evidence="9">JCM 17251</strain>
    </source>
</reference>
<reference evidence="9" key="1">
    <citation type="journal article" date="2014" name="Int. J. Syst. Evol. Microbiol.">
        <title>Complete genome sequence of Corynebacterium casei LMG S-19264T (=DSM 44701T), isolated from a smear-ripened cheese.</title>
        <authorList>
            <consortium name="US DOE Joint Genome Institute (JGI-PGF)"/>
            <person name="Walter F."/>
            <person name="Albersmeier A."/>
            <person name="Kalinowski J."/>
            <person name="Ruckert C."/>
        </authorList>
    </citation>
    <scope>NUCLEOTIDE SEQUENCE</scope>
    <source>
        <strain evidence="9">JCM 17251</strain>
    </source>
</reference>
<keyword evidence="7" id="KW-0249">Electron transport</keyword>
<dbReference type="RefSeq" id="WP_188856277.1">
    <property type="nucleotide sequence ID" value="NZ_BMOS01000005.1"/>
</dbReference>
<comment type="cofactor">
    <cofactor evidence="1">
        <name>FMN</name>
        <dbReference type="ChEBI" id="CHEBI:58210"/>
    </cofactor>
</comment>
<dbReference type="InterPro" id="IPR001226">
    <property type="entry name" value="Flavodoxin_CS"/>
</dbReference>
<dbReference type="GO" id="GO:0016651">
    <property type="term" value="F:oxidoreductase activity, acting on NAD(P)H"/>
    <property type="evidence" value="ECO:0007669"/>
    <property type="project" value="UniProtKB-ARBA"/>
</dbReference>
<gene>
    <name evidence="9" type="ORF">GCM10007971_10000</name>
</gene>
<dbReference type="PANTHER" id="PTHR42809:SF1">
    <property type="entry name" value="FLAVODOXIN 1"/>
    <property type="match status" value="1"/>
</dbReference>
<dbReference type="Proteomes" id="UP000624041">
    <property type="component" value="Unassembled WGS sequence"/>
</dbReference>
<evidence type="ECO:0000256" key="4">
    <source>
        <dbReference type="ARBA" id="ARBA00022448"/>
    </source>
</evidence>
<dbReference type="InterPro" id="IPR050619">
    <property type="entry name" value="Flavodoxin"/>
</dbReference>
<keyword evidence="10" id="KW-1185">Reference proteome</keyword>
<keyword evidence="4" id="KW-0813">Transport</keyword>
<dbReference type="Pfam" id="PF00258">
    <property type="entry name" value="Flavodoxin_1"/>
    <property type="match status" value="1"/>
</dbReference>
<dbReference type="NCBIfam" id="NF005216">
    <property type="entry name" value="PRK06703.1"/>
    <property type="match status" value="1"/>
</dbReference>
<comment type="caution">
    <text evidence="9">The sequence shown here is derived from an EMBL/GenBank/DDBJ whole genome shotgun (WGS) entry which is preliminary data.</text>
</comment>
<evidence type="ECO:0000313" key="9">
    <source>
        <dbReference type="EMBL" id="GGN53505.1"/>
    </source>
</evidence>
<dbReference type="GO" id="GO:0009055">
    <property type="term" value="F:electron transfer activity"/>
    <property type="evidence" value="ECO:0007669"/>
    <property type="project" value="InterPro"/>
</dbReference>
<dbReference type="EMBL" id="BMOS01000005">
    <property type="protein sequence ID" value="GGN53505.1"/>
    <property type="molecule type" value="Genomic_DNA"/>
</dbReference>
<dbReference type="PROSITE" id="PS00201">
    <property type="entry name" value="FLAVODOXIN"/>
    <property type="match status" value="1"/>
</dbReference>
<sequence>MANVLLLYISTTGNTEMMAEAIAGYLEYKNHDVEIRTFDFDPIDVDELSDYDIVFIGTHSSDDGEVPFEAEDFYDELDDAEFGNTVFAVFGSGDTAYDEFCLSVDLMGDKLNFLGAKLLPERFKVDLTPSNEEIEKIEQFAETAVQFTEKEK</sequence>
<evidence type="ECO:0000256" key="2">
    <source>
        <dbReference type="ARBA" id="ARBA00003297"/>
    </source>
</evidence>
<evidence type="ECO:0000256" key="6">
    <source>
        <dbReference type="ARBA" id="ARBA00022643"/>
    </source>
</evidence>
<feature type="domain" description="Flavodoxin-like" evidence="8">
    <location>
        <begin position="4"/>
        <end position="145"/>
    </location>
</feature>
<dbReference type="InterPro" id="IPR029039">
    <property type="entry name" value="Flavoprotein-like_sf"/>
</dbReference>
<evidence type="ECO:0000313" key="10">
    <source>
        <dbReference type="Proteomes" id="UP000624041"/>
    </source>
</evidence>
<evidence type="ECO:0000256" key="7">
    <source>
        <dbReference type="ARBA" id="ARBA00022982"/>
    </source>
</evidence>
<evidence type="ECO:0000256" key="5">
    <source>
        <dbReference type="ARBA" id="ARBA00022630"/>
    </source>
</evidence>
<dbReference type="Gene3D" id="3.40.50.360">
    <property type="match status" value="1"/>
</dbReference>
<keyword evidence="5" id="KW-0285">Flavoprotein</keyword>
<dbReference type="PROSITE" id="PS50902">
    <property type="entry name" value="FLAVODOXIN_LIKE"/>
    <property type="match status" value="1"/>
</dbReference>
<name>A0A917XVA0_9BACI</name>